<dbReference type="GO" id="GO:0005737">
    <property type="term" value="C:cytoplasm"/>
    <property type="evidence" value="ECO:0007669"/>
    <property type="project" value="TreeGrafter"/>
</dbReference>
<proteinExistence type="predicted"/>
<keyword evidence="5" id="KW-1185">Reference proteome</keyword>
<evidence type="ECO:0000259" key="3">
    <source>
        <dbReference type="PROSITE" id="PS50125"/>
    </source>
</evidence>
<evidence type="ECO:0000313" key="5">
    <source>
        <dbReference type="Proteomes" id="UP000469385"/>
    </source>
</evidence>
<organism evidence="4 5">
    <name type="scientific">Ramlibacter pinisoli</name>
    <dbReference type="NCBI Taxonomy" id="2682844"/>
    <lineage>
        <taxon>Bacteria</taxon>
        <taxon>Pseudomonadati</taxon>
        <taxon>Pseudomonadota</taxon>
        <taxon>Betaproteobacteria</taxon>
        <taxon>Burkholderiales</taxon>
        <taxon>Comamonadaceae</taxon>
        <taxon>Ramlibacter</taxon>
    </lineage>
</organism>
<dbReference type="PANTHER" id="PTHR16305">
    <property type="entry name" value="TESTICULAR SOLUBLE ADENYLYL CYCLASE"/>
    <property type="match status" value="1"/>
</dbReference>
<dbReference type="SUPFAM" id="SSF55073">
    <property type="entry name" value="Nucleotide cyclase"/>
    <property type="match status" value="1"/>
</dbReference>
<dbReference type="Pfam" id="PF00211">
    <property type="entry name" value="Guanylate_cyc"/>
    <property type="match status" value="1"/>
</dbReference>
<dbReference type="InterPro" id="IPR011990">
    <property type="entry name" value="TPR-like_helical_dom_sf"/>
</dbReference>
<dbReference type="GO" id="GO:0005524">
    <property type="term" value="F:ATP binding"/>
    <property type="evidence" value="ECO:0007669"/>
    <property type="project" value="UniProtKB-KW"/>
</dbReference>
<dbReference type="SUPFAM" id="SSF48452">
    <property type="entry name" value="TPR-like"/>
    <property type="match status" value="1"/>
</dbReference>
<keyword evidence="1" id="KW-0547">Nucleotide-binding</keyword>
<dbReference type="InterPro" id="IPR027417">
    <property type="entry name" value="P-loop_NTPase"/>
</dbReference>
<accession>A0A6N8INE8</accession>
<dbReference type="GO" id="GO:0004016">
    <property type="term" value="F:adenylate cyclase activity"/>
    <property type="evidence" value="ECO:0007669"/>
    <property type="project" value="TreeGrafter"/>
</dbReference>
<dbReference type="SUPFAM" id="SSF52540">
    <property type="entry name" value="P-loop containing nucleoside triphosphate hydrolases"/>
    <property type="match status" value="1"/>
</dbReference>
<sequence length="1373" mass="147094">MSPPTEGPPLHLTVLPQRGGLAAVLTDLGPLARLETIDTAEAILLDLQVQSGRWLDTEAPSTADASSDLRAFGRQLLDRLIPPGIATFLREAAPGALTLQLDRSLAWVPWELAWDGQDFLGEKFRLARRIVAGMEAARAAPPAPTRGTLKVLLVAGGGAAAATASRLNAGLRSMAGVAVSVVSSNDLPRDDLLRLIGANDIVHFAGPVDGRPAPDDSVLWWWEGEPLDIGSIGRLASPPPLLLSQNTVPGTDSAQPPNRAVALDACRHGLNLLSCEPAGAGQAADFLLPLYAALARGAPLAEALRSSRGAFRRTAGPTALAALRAELYGDGAVVLCDRRASVEDNLRQVTILSIDLAGSTRLLGELGAETYSDLLSRYHQACVDIVRRHGGTPDDFQGDDGAMCYFGTPVAREDAAAQALQAALELVDAMQALGLGVRIGVCTGQVVVRDGQPVGSAIHLAARLQALAAPATVVVGESTRRIVRDRFRFEALDDAIGLKGFDGPQACHRLLGAAPAAATPLPAAAGQPSITPFVGRRDELQTLQAHWAVVKAGSLRIVRILGEAGIGKSRLLREFKQALADDGQVFECRCAPEHANSAFQPLIGSLRHQLRLGGNELPEAGLARLRTVVSRVDTAGEGALALLADLLALPLPTPHPILEQPAQRRRELTLDLLVGLARQRAQHAPACLIVEDTHWLDPSSAEFLDRLAAVTRALPLLIVVTARPDAELRWRPRFPAYETELQGLAPELARAMVRGASGGRRLPGEVVQLIAERADGVPLFIEESTRMALETEASGDVPPTGARAVPATVLDLLTARLDRLGASKQVAQVGGTIGREFPLALLEAVLQHPGSPIAVAAPAAALAELVRAGMLLARRDGDGPRYAFRHALMRDAAYGSLLERDRLRLHQVIAGVIRERFADLAERQPELLADHYTEAGLDAEALRFWEAAVRRAASRSAHAEAIAHADRALAVLARMPAGEDRARLELRLQLLLAARLIATRGYGSERVERAYARAMELARLLGDESAAMRVLLGLEGFHFMRADFAKARSYVLDAAARAGSGSGGPIQRVQSRWALANIRMHQGQMLEAVQEMDACHADYLRLEHRPEAVQDPGVMCLCYSAWSLWQLGRPDEARRRVLAVSAHAQEIGHRFSIGVADGFRAAVLHFRGENRAALDAAERAIRVCEENGFAVWLAHARVMRGRIAADLGDVAAGVEEMRQGFEAWSDSGAVVTTPFYLTMRAEGHALDQRPEAGLALLEQALAIVERTGERYYEAEIRRLTGRLTLQSALRAGLDRAGEAERWLLQAQACAQARRLASLALRAALDLADLREGQGRPEEALAILAPARQAVEGGIGTRDVDWAMARLAALRAPA</sequence>
<dbReference type="RefSeq" id="WP_157396229.1">
    <property type="nucleotide sequence ID" value="NZ_WSEL01000003.1"/>
</dbReference>
<dbReference type="InterPro" id="IPR041664">
    <property type="entry name" value="AAA_16"/>
</dbReference>
<dbReference type="GO" id="GO:0035556">
    <property type="term" value="P:intracellular signal transduction"/>
    <property type="evidence" value="ECO:0007669"/>
    <property type="project" value="InterPro"/>
</dbReference>
<dbReference type="SMART" id="SM00044">
    <property type="entry name" value="CYCc"/>
    <property type="match status" value="1"/>
</dbReference>
<dbReference type="EMBL" id="WSEL01000003">
    <property type="protein sequence ID" value="MVQ28085.1"/>
    <property type="molecule type" value="Genomic_DNA"/>
</dbReference>
<dbReference type="GO" id="GO:0009190">
    <property type="term" value="P:cyclic nucleotide biosynthetic process"/>
    <property type="evidence" value="ECO:0007669"/>
    <property type="project" value="InterPro"/>
</dbReference>
<keyword evidence="2" id="KW-0067">ATP-binding</keyword>
<name>A0A6N8INE8_9BURK</name>
<evidence type="ECO:0000256" key="2">
    <source>
        <dbReference type="ARBA" id="ARBA00022840"/>
    </source>
</evidence>
<feature type="domain" description="Guanylate cyclase" evidence="3">
    <location>
        <begin position="350"/>
        <end position="465"/>
    </location>
</feature>
<dbReference type="PROSITE" id="PS50125">
    <property type="entry name" value="GUANYLATE_CYCLASE_2"/>
    <property type="match status" value="1"/>
</dbReference>
<dbReference type="Pfam" id="PF13191">
    <property type="entry name" value="AAA_16"/>
    <property type="match status" value="1"/>
</dbReference>
<comment type="caution">
    <text evidence="4">The sequence shown here is derived from an EMBL/GenBank/DDBJ whole genome shotgun (WGS) entry which is preliminary data.</text>
</comment>
<evidence type="ECO:0000256" key="1">
    <source>
        <dbReference type="ARBA" id="ARBA00022741"/>
    </source>
</evidence>
<dbReference type="Gene3D" id="3.30.70.1230">
    <property type="entry name" value="Nucleotide cyclase"/>
    <property type="match status" value="1"/>
</dbReference>
<dbReference type="Proteomes" id="UP000469385">
    <property type="component" value="Unassembled WGS sequence"/>
</dbReference>
<dbReference type="InterPro" id="IPR029787">
    <property type="entry name" value="Nucleotide_cyclase"/>
</dbReference>
<protein>
    <submittedName>
        <fullName evidence="4">AAA family ATPase</fullName>
    </submittedName>
</protein>
<reference evidence="4 5" key="1">
    <citation type="submission" date="2019-12" db="EMBL/GenBank/DDBJ databases">
        <authorList>
            <person name="Huq M.A."/>
        </authorList>
    </citation>
    <scope>NUCLEOTIDE SEQUENCE [LARGE SCALE GENOMIC DNA]</scope>
    <source>
        <strain evidence="4 5">MAH-25</strain>
    </source>
</reference>
<dbReference type="CDD" id="cd07302">
    <property type="entry name" value="CHD"/>
    <property type="match status" value="1"/>
</dbReference>
<dbReference type="Gene3D" id="1.25.40.10">
    <property type="entry name" value="Tetratricopeptide repeat domain"/>
    <property type="match status" value="1"/>
</dbReference>
<dbReference type="PANTHER" id="PTHR16305:SF28">
    <property type="entry name" value="GUANYLATE CYCLASE DOMAIN-CONTAINING PROTEIN"/>
    <property type="match status" value="1"/>
</dbReference>
<gene>
    <name evidence="4" type="ORF">GON04_01385</name>
</gene>
<dbReference type="InterPro" id="IPR001054">
    <property type="entry name" value="A/G_cyclase"/>
</dbReference>
<evidence type="ECO:0000313" key="4">
    <source>
        <dbReference type="EMBL" id="MVQ28085.1"/>
    </source>
</evidence>